<evidence type="ECO:0000313" key="2">
    <source>
        <dbReference type="EMBL" id="QED50037.1"/>
    </source>
</evidence>
<dbReference type="Pfam" id="PF09848">
    <property type="entry name" value="SLFN-g3_helicase"/>
    <property type="match status" value="1"/>
</dbReference>
<organism evidence="2 3">
    <name type="scientific">Cytobacillus dafuensis</name>
    <name type="common">Bacillus dafuensis</name>
    <dbReference type="NCBI Taxonomy" id="1742359"/>
    <lineage>
        <taxon>Bacteria</taxon>
        <taxon>Bacillati</taxon>
        <taxon>Bacillota</taxon>
        <taxon>Bacilli</taxon>
        <taxon>Bacillales</taxon>
        <taxon>Bacillaceae</taxon>
        <taxon>Cytobacillus</taxon>
    </lineage>
</organism>
<dbReference type="KEGG" id="bda:FSZ17_07005"/>
<proteinExistence type="predicted"/>
<sequence>MFEVLNQEGKHIIVVKGNPGTGKTAVALNLLFLAKNEKFKNNIIDYLKGIKSTCISTDSGVISHPRFEELHRKLSDSFYCT</sequence>
<keyword evidence="3" id="KW-1185">Reference proteome</keyword>
<name>A0A5B8ZB58_CYTDA</name>
<feature type="domain" description="Schlafen group 3-like DNA/RNA helicase" evidence="1">
    <location>
        <begin position="10"/>
        <end position="37"/>
    </location>
</feature>
<dbReference type="RefSeq" id="WP_146846624.1">
    <property type="nucleotide sequence ID" value="NZ_CP042593.1"/>
</dbReference>
<dbReference type="OrthoDB" id="9806903at2"/>
<reference evidence="3" key="1">
    <citation type="submission" date="2019-08" db="EMBL/GenBank/DDBJ databases">
        <authorList>
            <person name="Zheng X."/>
        </authorList>
    </citation>
    <scope>NUCLEOTIDE SEQUENCE [LARGE SCALE GENOMIC DNA]</scope>
    <source>
        <strain evidence="3">FJAT-25496</strain>
    </source>
</reference>
<dbReference type="InterPro" id="IPR027417">
    <property type="entry name" value="P-loop_NTPase"/>
</dbReference>
<evidence type="ECO:0000313" key="3">
    <source>
        <dbReference type="Proteomes" id="UP000321555"/>
    </source>
</evidence>
<protein>
    <submittedName>
        <fullName evidence="2">DUF2075 domain-containing protein</fullName>
    </submittedName>
</protein>
<evidence type="ECO:0000259" key="1">
    <source>
        <dbReference type="Pfam" id="PF09848"/>
    </source>
</evidence>
<dbReference type="Proteomes" id="UP000321555">
    <property type="component" value="Chromosome"/>
</dbReference>
<dbReference type="InterPro" id="IPR018647">
    <property type="entry name" value="SLFN_3-like_DNA/RNA_helicase"/>
</dbReference>
<dbReference type="EMBL" id="CP042593">
    <property type="protein sequence ID" value="QED50037.1"/>
    <property type="molecule type" value="Genomic_DNA"/>
</dbReference>
<dbReference type="SUPFAM" id="SSF52540">
    <property type="entry name" value="P-loop containing nucleoside triphosphate hydrolases"/>
    <property type="match status" value="1"/>
</dbReference>
<dbReference type="STRING" id="1742359.GCA_001439625_01513"/>
<gene>
    <name evidence="2" type="ORF">FSZ17_07005</name>
</gene>
<accession>A0A5B8ZB58</accession>
<dbReference type="AlphaFoldDB" id="A0A5B8ZB58"/>